<evidence type="ECO:0000256" key="1">
    <source>
        <dbReference type="SAM" id="MobiDB-lite"/>
    </source>
</evidence>
<feature type="chain" id="PRO_5011647580" description="Secreted protein" evidence="2">
    <location>
        <begin position="24"/>
        <end position="224"/>
    </location>
</feature>
<dbReference type="RefSeq" id="WP_092046421.1">
    <property type="nucleotide sequence ID" value="NZ_FOTK01000058.1"/>
</dbReference>
<evidence type="ECO:0000313" key="3">
    <source>
        <dbReference type="EMBL" id="SFM79671.1"/>
    </source>
</evidence>
<dbReference type="OrthoDB" id="7997717at2"/>
<keyword evidence="2" id="KW-0732">Signal</keyword>
<dbReference type="AlphaFoldDB" id="A0A1I4TSM9"/>
<feature type="compositionally biased region" description="Basic and acidic residues" evidence="1">
    <location>
        <begin position="181"/>
        <end position="192"/>
    </location>
</feature>
<feature type="region of interest" description="Disordered" evidence="1">
    <location>
        <begin position="29"/>
        <end position="75"/>
    </location>
</feature>
<dbReference type="Proteomes" id="UP000199048">
    <property type="component" value="Unassembled WGS sequence"/>
</dbReference>
<organism evidence="3 4">
    <name type="scientific">Methylobacterium pseudosasicola</name>
    <dbReference type="NCBI Taxonomy" id="582667"/>
    <lineage>
        <taxon>Bacteria</taxon>
        <taxon>Pseudomonadati</taxon>
        <taxon>Pseudomonadota</taxon>
        <taxon>Alphaproteobacteria</taxon>
        <taxon>Hyphomicrobiales</taxon>
        <taxon>Methylobacteriaceae</taxon>
        <taxon>Methylobacterium</taxon>
    </lineage>
</organism>
<protein>
    <recommendedName>
        <fullName evidence="5">Secreted protein</fullName>
    </recommendedName>
</protein>
<evidence type="ECO:0008006" key="5">
    <source>
        <dbReference type="Google" id="ProtNLM"/>
    </source>
</evidence>
<proteinExistence type="predicted"/>
<reference evidence="4" key="1">
    <citation type="submission" date="2016-10" db="EMBL/GenBank/DDBJ databases">
        <authorList>
            <person name="Varghese N."/>
            <person name="Submissions S."/>
        </authorList>
    </citation>
    <scope>NUCLEOTIDE SEQUENCE [LARGE SCALE GENOMIC DNA]</scope>
    <source>
        <strain evidence="4">BL36</strain>
    </source>
</reference>
<sequence>MTTLRAPVVGVLLYIVSAGLAVAQPAVTGTGGDPLTTEKAPNTTALGQTKPPSRDASPAATKPIERRTPRQAADAAISTRICIGCRPDPGTTGSLPGTTSSAAPAVGKSDVKLDELRTLAAPSQQSDLDTLHLASAHREQARSAQEKTDGLWQSWLVSVCDGCGDQKPARALRIEDWPDRKAAATGPADRRAAPTWVRTADTHPHRSLAADLSPDNITGIRRMP</sequence>
<evidence type="ECO:0000313" key="4">
    <source>
        <dbReference type="Proteomes" id="UP000199048"/>
    </source>
</evidence>
<feature type="signal peptide" evidence="2">
    <location>
        <begin position="1"/>
        <end position="23"/>
    </location>
</feature>
<feature type="compositionally biased region" description="Polar residues" evidence="1">
    <location>
        <begin position="39"/>
        <end position="51"/>
    </location>
</feature>
<feature type="region of interest" description="Disordered" evidence="1">
    <location>
        <begin position="181"/>
        <end position="224"/>
    </location>
</feature>
<dbReference type="EMBL" id="FOTK01000058">
    <property type="protein sequence ID" value="SFM79671.1"/>
    <property type="molecule type" value="Genomic_DNA"/>
</dbReference>
<accession>A0A1I4TSM9</accession>
<keyword evidence="4" id="KW-1185">Reference proteome</keyword>
<evidence type="ECO:0000256" key="2">
    <source>
        <dbReference type="SAM" id="SignalP"/>
    </source>
</evidence>
<name>A0A1I4TSM9_9HYPH</name>
<gene>
    <name evidence="3" type="ORF">SAMN05192568_105811</name>
</gene>